<keyword evidence="4" id="KW-1185">Reference proteome</keyword>
<feature type="region of interest" description="Disordered" evidence="1">
    <location>
        <begin position="73"/>
        <end position="100"/>
    </location>
</feature>
<evidence type="ECO:0000256" key="2">
    <source>
        <dbReference type="SAM" id="SignalP"/>
    </source>
</evidence>
<dbReference type="OrthoDB" id="5966745at2"/>
<dbReference type="SUPFAM" id="SSF47473">
    <property type="entry name" value="EF-hand"/>
    <property type="match status" value="1"/>
</dbReference>
<reference evidence="3 4" key="1">
    <citation type="submission" date="2019-03" db="EMBL/GenBank/DDBJ databases">
        <title>Arenimonas daejeonensis sp. nov., isolated from compost.</title>
        <authorList>
            <person name="Jeon C.O."/>
        </authorList>
    </citation>
    <scope>NUCLEOTIDE SEQUENCE [LARGE SCALE GENOMIC DNA]</scope>
    <source>
        <strain evidence="3 4">R29</strain>
    </source>
</reference>
<dbReference type="EMBL" id="SMDR01000001">
    <property type="protein sequence ID" value="TNJ35626.1"/>
    <property type="molecule type" value="Genomic_DNA"/>
</dbReference>
<proteinExistence type="predicted"/>
<comment type="caution">
    <text evidence="3">The sequence shown here is derived from an EMBL/GenBank/DDBJ whole genome shotgun (WGS) entry which is preliminary data.</text>
</comment>
<dbReference type="RefSeq" id="WP_139447256.1">
    <property type="nucleotide sequence ID" value="NZ_SMDR01000001.1"/>
</dbReference>
<evidence type="ECO:0008006" key="5">
    <source>
        <dbReference type="Google" id="ProtNLM"/>
    </source>
</evidence>
<evidence type="ECO:0000256" key="1">
    <source>
        <dbReference type="SAM" id="MobiDB-lite"/>
    </source>
</evidence>
<dbReference type="Gene3D" id="1.10.238.10">
    <property type="entry name" value="EF-hand"/>
    <property type="match status" value="1"/>
</dbReference>
<evidence type="ECO:0000313" key="4">
    <source>
        <dbReference type="Proteomes" id="UP000305760"/>
    </source>
</evidence>
<protein>
    <recommendedName>
        <fullName evidence="5">EF-hand domain-containing protein</fullName>
    </recommendedName>
</protein>
<dbReference type="Proteomes" id="UP000305760">
    <property type="component" value="Unassembled WGS sequence"/>
</dbReference>
<name>A0A5C4RWI2_9GAMM</name>
<sequence length="100" mass="10755">MNKLNSTVLAASLTLLLSGTAFASTMPPPADPAPTPAAPAEVTFEQLDTDADGYVAKTDIPVEHELSLQFAVADSNQDSRLSRDEFNAYQDQPEEEEAEE</sequence>
<feature type="chain" id="PRO_5022812689" description="EF-hand domain-containing protein" evidence="2">
    <location>
        <begin position="24"/>
        <end position="100"/>
    </location>
</feature>
<dbReference type="AlphaFoldDB" id="A0A5C4RWI2"/>
<evidence type="ECO:0000313" key="3">
    <source>
        <dbReference type="EMBL" id="TNJ35626.1"/>
    </source>
</evidence>
<feature type="signal peptide" evidence="2">
    <location>
        <begin position="1"/>
        <end position="23"/>
    </location>
</feature>
<dbReference type="InterPro" id="IPR011992">
    <property type="entry name" value="EF-hand-dom_pair"/>
</dbReference>
<accession>A0A5C4RWI2</accession>
<gene>
    <name evidence="3" type="ORF">E1B00_07725</name>
</gene>
<keyword evidence="2" id="KW-0732">Signal</keyword>
<organism evidence="3 4">
    <name type="scientific">Arenimonas terrae</name>
    <dbReference type="NCBI Taxonomy" id="2546226"/>
    <lineage>
        <taxon>Bacteria</taxon>
        <taxon>Pseudomonadati</taxon>
        <taxon>Pseudomonadota</taxon>
        <taxon>Gammaproteobacteria</taxon>
        <taxon>Lysobacterales</taxon>
        <taxon>Lysobacteraceae</taxon>
        <taxon>Arenimonas</taxon>
    </lineage>
</organism>